<evidence type="ECO:0000313" key="2">
    <source>
        <dbReference type="EMBL" id="QNP45688.1"/>
    </source>
</evidence>
<dbReference type="Proteomes" id="UP000516105">
    <property type="component" value="Chromosome"/>
</dbReference>
<dbReference type="EMBL" id="CP060782">
    <property type="protein sequence ID" value="QNP45688.1"/>
    <property type="molecule type" value="Genomic_DNA"/>
</dbReference>
<dbReference type="InterPro" id="IPR053135">
    <property type="entry name" value="AKR2_Oxidoreductase"/>
</dbReference>
<dbReference type="InterPro" id="IPR023210">
    <property type="entry name" value="NADP_OxRdtase_dom"/>
</dbReference>
<proteinExistence type="predicted"/>
<organism evidence="2 3">
    <name type="scientific">Sphingomonas sediminicola</name>
    <dbReference type="NCBI Taxonomy" id="386874"/>
    <lineage>
        <taxon>Bacteria</taxon>
        <taxon>Pseudomonadati</taxon>
        <taxon>Pseudomonadota</taxon>
        <taxon>Alphaproteobacteria</taxon>
        <taxon>Sphingomonadales</taxon>
        <taxon>Sphingomonadaceae</taxon>
        <taxon>Sphingomonas</taxon>
    </lineage>
</organism>
<dbReference type="PANTHER" id="PTHR43312">
    <property type="entry name" value="D-THREO-ALDOSE 1-DEHYDROGENASE"/>
    <property type="match status" value="1"/>
</dbReference>
<name>A0ABX6T8X2_9SPHN</name>
<dbReference type="InterPro" id="IPR036812">
    <property type="entry name" value="NAD(P)_OxRdtase_dom_sf"/>
</dbReference>
<dbReference type="SUPFAM" id="SSF51430">
    <property type="entry name" value="NAD(P)-linked oxidoreductase"/>
    <property type="match status" value="1"/>
</dbReference>
<reference evidence="2 3" key="1">
    <citation type="submission" date="2020-08" db="EMBL/GenBank/DDBJ databases">
        <title>Genome sequence of Sphingomonas sediminicola KACC 15039T.</title>
        <authorList>
            <person name="Hyun D.-W."/>
            <person name="Bae J.-W."/>
        </authorList>
    </citation>
    <scope>NUCLEOTIDE SEQUENCE [LARGE SCALE GENOMIC DNA]</scope>
    <source>
        <strain evidence="2 3">KACC 15039</strain>
    </source>
</reference>
<evidence type="ECO:0000259" key="1">
    <source>
        <dbReference type="Pfam" id="PF00248"/>
    </source>
</evidence>
<evidence type="ECO:0000313" key="3">
    <source>
        <dbReference type="Proteomes" id="UP000516105"/>
    </source>
</evidence>
<dbReference type="PANTHER" id="PTHR43312:SF1">
    <property type="entry name" value="NADP-DEPENDENT OXIDOREDUCTASE DOMAIN-CONTAINING PROTEIN"/>
    <property type="match status" value="1"/>
</dbReference>
<gene>
    <name evidence="2" type="ORF">H9L14_14395</name>
</gene>
<dbReference type="Pfam" id="PF00248">
    <property type="entry name" value="Aldo_ket_red"/>
    <property type="match status" value="1"/>
</dbReference>
<keyword evidence="3" id="KW-1185">Reference proteome</keyword>
<sequence>MIRHALDLGITFFDGAGVTGGVDQLLSEGLGDRRNAILLSTKIHLGPDPAPFSDMLLANKASSWVARRFGLVCSAATVRRRVEQTLKAIRTDRVDLLHLHAVSPRQYPKAAATILPELRRMKDEGKIRAIGITEGFLTDPGHETLRAAVRDAGIDAIMVGFNVENHSAADLVLPRAEQAGIAAIGMFALRGLLNSGIAEDLKRIAMEARISSLSELAYRFSRHQAGMDVILTGTGDPEHLEKNIAAVLAPPLPAEVLDRLRALTA</sequence>
<feature type="domain" description="NADP-dependent oxidoreductase" evidence="1">
    <location>
        <begin position="1"/>
        <end position="263"/>
    </location>
</feature>
<protein>
    <submittedName>
        <fullName evidence="2">Aldo/keto reductase</fullName>
    </submittedName>
</protein>
<dbReference type="Gene3D" id="3.20.20.100">
    <property type="entry name" value="NADP-dependent oxidoreductase domain"/>
    <property type="match status" value="1"/>
</dbReference>
<accession>A0ABX6T8X2</accession>